<dbReference type="AlphaFoldDB" id="A0A8J8T3H6"/>
<protein>
    <recommendedName>
        <fullName evidence="9">Major facilitator superfamily (MFS) profile domain-containing protein</fullName>
    </recommendedName>
</protein>
<accession>A0A8J8T3H6</accession>
<evidence type="ECO:0000313" key="11">
    <source>
        <dbReference type="Proteomes" id="UP000785679"/>
    </source>
</evidence>
<evidence type="ECO:0000256" key="8">
    <source>
        <dbReference type="SAM" id="Phobius"/>
    </source>
</evidence>
<dbReference type="PANTHER" id="PTHR43184:SF12">
    <property type="entry name" value="SUGAR PHOSPHATE EXCHANGER 3"/>
    <property type="match status" value="1"/>
</dbReference>
<feature type="transmembrane region" description="Helical" evidence="8">
    <location>
        <begin position="401"/>
        <end position="422"/>
    </location>
</feature>
<feature type="transmembrane region" description="Helical" evidence="8">
    <location>
        <begin position="428"/>
        <end position="448"/>
    </location>
</feature>
<feature type="transmembrane region" description="Helical" evidence="8">
    <location>
        <begin position="48"/>
        <end position="68"/>
    </location>
</feature>
<comment type="caution">
    <text evidence="10">The sequence shown here is derived from an EMBL/GenBank/DDBJ whole genome shotgun (WGS) entry which is preliminary data.</text>
</comment>
<gene>
    <name evidence="10" type="ORF">FGO68_gene2324</name>
</gene>
<evidence type="ECO:0000256" key="4">
    <source>
        <dbReference type="ARBA" id="ARBA00022597"/>
    </source>
</evidence>
<evidence type="ECO:0000256" key="5">
    <source>
        <dbReference type="ARBA" id="ARBA00022692"/>
    </source>
</evidence>
<dbReference type="InterPro" id="IPR020846">
    <property type="entry name" value="MFS_dom"/>
</dbReference>
<evidence type="ECO:0000256" key="2">
    <source>
        <dbReference type="ARBA" id="ARBA00009598"/>
    </source>
</evidence>
<feature type="transmembrane region" description="Helical" evidence="8">
    <location>
        <begin position="303"/>
        <end position="321"/>
    </location>
</feature>
<sequence length="495" mass="55082">MTKAASSIVWYQVRIFALTYFTYAVLHINRESWSMLKLKIQDNDGVESYVLGAMDTSFLTLYSVGLFVSGSLGDHMNPKHLLIFSYIAVTAITSIIAYCGEKNWTNPVFFSALFAVNGLVQSLGWPCCNSIFANWFGKKGRGTIIGFWQSCGNFGNVAGALITSILTSSIGLKWEATYMYMGQLCFAMAIINGFFLIVHPEDKGLVVEEIDETMQKHEELLRKTSINSEQVQNYDTMTENRREGGGSFKESKGISFKNAWLIPGVIQYSLSYFCIKFSSYGLMLWLPMYLQKMNGYSDYETSYAAMALDIGNVLGGVIIGYLTDLTYSRRTPLALVSILLATVMQVLLITFTPENRLFFIGYIFVLGLFNGGAIAIISGISCADLGKLKQLSSNEKSMGTVVGIIDGTGSLGAAFGQLAIGFTEHSWGWNQVFIMMSGMVLLSAVPLLKSVKREIGEIMTLRKLQKEITHKEKETEEYKQFKGEEEEINIKSEIN</sequence>
<feature type="transmembrane region" description="Helical" evidence="8">
    <location>
        <begin position="80"/>
        <end position="98"/>
    </location>
</feature>
<comment type="subcellular location">
    <subcellularLocation>
        <location evidence="1">Membrane</location>
        <topology evidence="1">Multi-pass membrane protein</topology>
    </subcellularLocation>
</comment>
<dbReference type="GO" id="GO:0005789">
    <property type="term" value="C:endoplasmic reticulum membrane"/>
    <property type="evidence" value="ECO:0007669"/>
    <property type="project" value="TreeGrafter"/>
</dbReference>
<feature type="transmembrane region" description="Helical" evidence="8">
    <location>
        <begin position="178"/>
        <end position="198"/>
    </location>
</feature>
<feature type="transmembrane region" description="Helical" evidence="8">
    <location>
        <begin position="110"/>
        <end position="132"/>
    </location>
</feature>
<evidence type="ECO:0000259" key="9">
    <source>
        <dbReference type="PROSITE" id="PS50850"/>
    </source>
</evidence>
<keyword evidence="7 8" id="KW-0472">Membrane</keyword>
<reference evidence="10" key="1">
    <citation type="submission" date="2019-06" db="EMBL/GenBank/DDBJ databases">
        <authorList>
            <person name="Zheng W."/>
        </authorList>
    </citation>
    <scope>NUCLEOTIDE SEQUENCE</scope>
    <source>
        <strain evidence="10">QDHG01</strain>
    </source>
</reference>
<comment type="similarity">
    <text evidence="2">Belongs to the major facilitator superfamily. Organophosphate:Pi antiporter (OPA) (TC 2.A.1.4) family.</text>
</comment>
<keyword evidence="3" id="KW-0813">Transport</keyword>
<evidence type="ECO:0000256" key="6">
    <source>
        <dbReference type="ARBA" id="ARBA00022989"/>
    </source>
</evidence>
<dbReference type="Gene3D" id="1.20.1250.20">
    <property type="entry name" value="MFS general substrate transporter like domains"/>
    <property type="match status" value="2"/>
</dbReference>
<dbReference type="PIRSF" id="PIRSF002808">
    <property type="entry name" value="Hexose_phosphate_transp"/>
    <property type="match status" value="1"/>
</dbReference>
<keyword evidence="11" id="KW-1185">Reference proteome</keyword>
<dbReference type="Pfam" id="PF07690">
    <property type="entry name" value="MFS_1"/>
    <property type="match status" value="1"/>
</dbReference>
<keyword evidence="4" id="KW-0762">Sugar transport</keyword>
<keyword evidence="6 8" id="KW-1133">Transmembrane helix</keyword>
<evidence type="ECO:0000313" key="10">
    <source>
        <dbReference type="EMBL" id="TNV80166.1"/>
    </source>
</evidence>
<proteinExistence type="inferred from homology"/>
<evidence type="ECO:0000256" key="7">
    <source>
        <dbReference type="ARBA" id="ARBA00023136"/>
    </source>
</evidence>
<name>A0A8J8T3H6_HALGN</name>
<dbReference type="PANTHER" id="PTHR43184">
    <property type="entry name" value="MAJOR FACILITATOR SUPERFAMILY TRANSPORTER 16, ISOFORM B"/>
    <property type="match status" value="1"/>
</dbReference>
<dbReference type="SUPFAM" id="SSF103473">
    <property type="entry name" value="MFS general substrate transporter"/>
    <property type="match status" value="1"/>
</dbReference>
<organism evidence="10 11">
    <name type="scientific">Halteria grandinella</name>
    <dbReference type="NCBI Taxonomy" id="5974"/>
    <lineage>
        <taxon>Eukaryota</taxon>
        <taxon>Sar</taxon>
        <taxon>Alveolata</taxon>
        <taxon>Ciliophora</taxon>
        <taxon>Intramacronucleata</taxon>
        <taxon>Spirotrichea</taxon>
        <taxon>Stichotrichia</taxon>
        <taxon>Sporadotrichida</taxon>
        <taxon>Halteriidae</taxon>
        <taxon>Halteria</taxon>
    </lineage>
</organism>
<evidence type="ECO:0000256" key="1">
    <source>
        <dbReference type="ARBA" id="ARBA00004141"/>
    </source>
</evidence>
<feature type="transmembrane region" description="Helical" evidence="8">
    <location>
        <begin position="259"/>
        <end position="283"/>
    </location>
</feature>
<feature type="transmembrane region" description="Helical" evidence="8">
    <location>
        <begin position="9"/>
        <end position="28"/>
    </location>
</feature>
<dbReference type="InterPro" id="IPR011701">
    <property type="entry name" value="MFS"/>
</dbReference>
<feature type="transmembrane region" description="Helical" evidence="8">
    <location>
        <begin position="333"/>
        <end position="351"/>
    </location>
</feature>
<dbReference type="InterPro" id="IPR036259">
    <property type="entry name" value="MFS_trans_sf"/>
</dbReference>
<feature type="domain" description="Major facilitator superfamily (MFS) profile" evidence="9">
    <location>
        <begin position="8"/>
        <end position="455"/>
    </location>
</feature>
<dbReference type="GO" id="GO:0022857">
    <property type="term" value="F:transmembrane transporter activity"/>
    <property type="evidence" value="ECO:0007669"/>
    <property type="project" value="InterPro"/>
</dbReference>
<dbReference type="OrthoDB" id="312593at2759"/>
<dbReference type="InterPro" id="IPR000849">
    <property type="entry name" value="Sugar_P_transporter"/>
</dbReference>
<dbReference type="EMBL" id="RRYP01007888">
    <property type="protein sequence ID" value="TNV80166.1"/>
    <property type="molecule type" value="Genomic_DNA"/>
</dbReference>
<feature type="transmembrane region" description="Helical" evidence="8">
    <location>
        <begin position="153"/>
        <end position="172"/>
    </location>
</feature>
<evidence type="ECO:0000256" key="3">
    <source>
        <dbReference type="ARBA" id="ARBA00022448"/>
    </source>
</evidence>
<keyword evidence="5 8" id="KW-0812">Transmembrane</keyword>
<dbReference type="PROSITE" id="PS50850">
    <property type="entry name" value="MFS"/>
    <property type="match status" value="1"/>
</dbReference>
<feature type="transmembrane region" description="Helical" evidence="8">
    <location>
        <begin position="357"/>
        <end position="380"/>
    </location>
</feature>
<dbReference type="Proteomes" id="UP000785679">
    <property type="component" value="Unassembled WGS sequence"/>
</dbReference>